<dbReference type="AlphaFoldDB" id="Q1YJU5"/>
<proteinExistence type="predicted"/>
<dbReference type="BioCyc" id="AURANTIMONAS:SI859A1_00903-MONOMER"/>
<dbReference type="EMBL" id="AAPJ01000002">
    <property type="protein sequence ID" value="EAS50778.1"/>
    <property type="molecule type" value="Genomic_DNA"/>
</dbReference>
<organism evidence="1 2">
    <name type="scientific">Aurantimonas manganoxydans (strain ATCC BAA-1229 / DSM 21871 / SI85-9A1)</name>
    <dbReference type="NCBI Taxonomy" id="287752"/>
    <lineage>
        <taxon>Bacteria</taxon>
        <taxon>Pseudomonadati</taxon>
        <taxon>Pseudomonadota</taxon>
        <taxon>Alphaproteobacteria</taxon>
        <taxon>Hyphomicrobiales</taxon>
        <taxon>Aurantimonadaceae</taxon>
        <taxon>Aurantimonas</taxon>
    </lineage>
</organism>
<accession>Q1YJU5</accession>
<reference evidence="1 2" key="1">
    <citation type="journal article" date="2008" name="Appl. Environ. Microbiol.">
        <title>Genomic insights into Mn(II) oxidation by the marine alphaproteobacterium Aurantimonas sp. strain SI85-9A1.</title>
        <authorList>
            <person name="Dick G.J."/>
            <person name="Podell S."/>
            <person name="Johnson H.A."/>
            <person name="Rivera-Espinoza Y."/>
            <person name="Bernier-Latmani R."/>
            <person name="McCarthy J.K."/>
            <person name="Torpey J.W."/>
            <person name="Clement B.G."/>
            <person name="Gaasterland T."/>
            <person name="Tebo B.M."/>
        </authorList>
    </citation>
    <scope>NUCLEOTIDE SEQUENCE [LARGE SCALE GENOMIC DNA]</scope>
    <source>
        <strain evidence="1 2">SI85-9A1</strain>
    </source>
</reference>
<evidence type="ECO:0000313" key="1">
    <source>
        <dbReference type="EMBL" id="EAS50778.1"/>
    </source>
</evidence>
<sequence length="139" mass="15475">MNKTEAFGSYGVKLKNVRWSWSAKATDDSLVVLTFWKDKLLFDKATKTYSYDDSAWEAADEVNRPGNSERREYIRLALAKLGGVVRVVVATAEDTKARPRKIASAHPLPRVLMKIVEFDDETGQFKAHSIPTPSQSAGG</sequence>
<gene>
    <name evidence="1" type="ORF">SI859A1_00903</name>
</gene>
<dbReference type="OrthoDB" id="8919536at2"/>
<dbReference type="RefSeq" id="WP_009208768.1">
    <property type="nucleotide sequence ID" value="NZ_BBWP01000036.1"/>
</dbReference>
<comment type="caution">
    <text evidence="1">The sequence shown here is derived from an EMBL/GenBank/DDBJ whole genome shotgun (WGS) entry which is preliminary data.</text>
</comment>
<protein>
    <submittedName>
        <fullName evidence="1">Uncharacterized protein</fullName>
    </submittedName>
</protein>
<dbReference type="Proteomes" id="UP000000321">
    <property type="component" value="Unassembled WGS sequence"/>
</dbReference>
<dbReference type="HOGENOM" id="CLU_1914184_0_0_5"/>
<keyword evidence="2" id="KW-1185">Reference proteome</keyword>
<evidence type="ECO:0000313" key="2">
    <source>
        <dbReference type="Proteomes" id="UP000000321"/>
    </source>
</evidence>
<name>Q1YJU5_AURMS</name>